<protein>
    <submittedName>
        <fullName evidence="2">Uncharacterized protein</fullName>
    </submittedName>
</protein>
<reference evidence="3" key="1">
    <citation type="journal article" date="2010" name="Genome Res.">
        <title>Population genomic sequencing of Coccidioides fungi reveals recent hybridization and transposon control.</title>
        <authorList>
            <person name="Neafsey D.E."/>
            <person name="Barker B.M."/>
            <person name="Sharpton T.J."/>
            <person name="Stajich J.E."/>
            <person name="Park D.J."/>
            <person name="Whiston E."/>
            <person name="Hung C.-Y."/>
            <person name="McMahan C."/>
            <person name="White J."/>
            <person name="Sykes S."/>
            <person name="Heiman D."/>
            <person name="Young S."/>
            <person name="Zeng Q."/>
            <person name="Abouelleil A."/>
            <person name="Aftuck L."/>
            <person name="Bessette D."/>
            <person name="Brown A."/>
            <person name="FitzGerald M."/>
            <person name="Lui A."/>
            <person name="Macdonald J.P."/>
            <person name="Priest M."/>
            <person name="Orbach M.J."/>
            <person name="Galgiani J.N."/>
            <person name="Kirkland T.N."/>
            <person name="Cole G.T."/>
            <person name="Birren B.W."/>
            <person name="Henn M.R."/>
            <person name="Taylor J.W."/>
            <person name="Rounsley S.D."/>
        </authorList>
    </citation>
    <scope>NUCLEOTIDE SEQUENCE [LARGE SCALE GENOMIC DNA]</scope>
    <source>
        <strain evidence="3">H538.4</strain>
    </source>
</reference>
<gene>
    <name evidence="2" type="ORF">CIHG_03745</name>
</gene>
<feature type="region of interest" description="Disordered" evidence="1">
    <location>
        <begin position="1"/>
        <end position="77"/>
    </location>
</feature>
<organism evidence="2 3">
    <name type="scientific">Coccidioides immitis H538.4</name>
    <dbReference type="NCBI Taxonomy" id="396776"/>
    <lineage>
        <taxon>Eukaryota</taxon>
        <taxon>Fungi</taxon>
        <taxon>Dikarya</taxon>
        <taxon>Ascomycota</taxon>
        <taxon>Pezizomycotina</taxon>
        <taxon>Eurotiomycetes</taxon>
        <taxon>Eurotiomycetidae</taxon>
        <taxon>Onygenales</taxon>
        <taxon>Onygenaceae</taxon>
        <taxon>Coccidioides</taxon>
    </lineage>
</organism>
<sequence>MIGRARQAEGIVQRTAVEGAWEGGSKQQEEEREKQRGGELKKASLRLVVNLRSPAPPEHPNPEIAQNKFQDPESTTFPSTRANALHPPLRLKAKTANQLVTAPHSAQSREIALRVTPPNAAIKRQPTSSFSRRGFVWTECSVLRTPVEQSKELPLRHPFGTDIPRDSKYSVPYSALLSVIRCLQSHETWLSTLSAAKSQKHLKMRNTKQRRQGFGCHRRKYTKPFKDWIGNNVGLLKT</sequence>
<evidence type="ECO:0000313" key="3">
    <source>
        <dbReference type="Proteomes" id="UP000054563"/>
    </source>
</evidence>
<accession>A0A0J8RKP8</accession>
<dbReference type="EMBL" id="DS016989">
    <property type="protein sequence ID" value="KMU85705.1"/>
    <property type="molecule type" value="Genomic_DNA"/>
</dbReference>
<evidence type="ECO:0000313" key="2">
    <source>
        <dbReference type="EMBL" id="KMU85705.1"/>
    </source>
</evidence>
<proteinExistence type="predicted"/>
<feature type="compositionally biased region" description="Basic and acidic residues" evidence="1">
    <location>
        <begin position="27"/>
        <end position="42"/>
    </location>
</feature>
<dbReference type="AlphaFoldDB" id="A0A0J8RKP8"/>
<name>A0A0J8RKP8_COCIT</name>
<feature type="compositionally biased region" description="Polar residues" evidence="1">
    <location>
        <begin position="67"/>
        <end position="77"/>
    </location>
</feature>
<evidence type="ECO:0000256" key="1">
    <source>
        <dbReference type="SAM" id="MobiDB-lite"/>
    </source>
</evidence>
<dbReference type="Proteomes" id="UP000054563">
    <property type="component" value="Unassembled WGS sequence"/>
</dbReference>
<dbReference type="VEuPathDB" id="FungiDB:CIHG_03745"/>